<sequence length="147" mass="16075">MVRRALVLVPGGQVIIMGLGWKHGGGLGSPCIGTCVSAFPLMRRQRETLGRFSAWYWIASNRPWLCDPGKEAQEPMHGSPASFDFGLGRGRQQPDDDMLCSTWGRTKIALSVPAYVIVCPRPSRPVHHRHSTDIGLPSCGMSFLSGE</sequence>
<dbReference type="EMBL" id="MLGG01000001">
    <property type="protein sequence ID" value="KAK1468995.1"/>
    <property type="molecule type" value="Genomic_DNA"/>
</dbReference>
<proteinExistence type="predicted"/>
<evidence type="ECO:0000313" key="1">
    <source>
        <dbReference type="EMBL" id="KAK1468995.1"/>
    </source>
</evidence>
<gene>
    <name evidence="1" type="ORF">CMEL01_00762</name>
</gene>
<keyword evidence="2" id="KW-1185">Reference proteome</keyword>
<name>A0AAI9V445_9PEZI</name>
<accession>A0AAI9V445</accession>
<comment type="caution">
    <text evidence="1">The sequence shown here is derived from an EMBL/GenBank/DDBJ whole genome shotgun (WGS) entry which is preliminary data.</text>
</comment>
<organism evidence="1 2">
    <name type="scientific">Colletotrichum melonis</name>
    <dbReference type="NCBI Taxonomy" id="1209925"/>
    <lineage>
        <taxon>Eukaryota</taxon>
        <taxon>Fungi</taxon>
        <taxon>Dikarya</taxon>
        <taxon>Ascomycota</taxon>
        <taxon>Pezizomycotina</taxon>
        <taxon>Sordariomycetes</taxon>
        <taxon>Hypocreomycetidae</taxon>
        <taxon>Glomerellales</taxon>
        <taxon>Glomerellaceae</taxon>
        <taxon>Colletotrichum</taxon>
        <taxon>Colletotrichum acutatum species complex</taxon>
    </lineage>
</organism>
<protein>
    <submittedName>
        <fullName evidence="1">Uncharacterized protein</fullName>
    </submittedName>
</protein>
<reference evidence="1 2" key="1">
    <citation type="submission" date="2016-10" db="EMBL/GenBank/DDBJ databases">
        <title>The genome sequence of Colletotrichum fioriniae PJ7.</title>
        <authorList>
            <person name="Baroncelli R."/>
        </authorList>
    </citation>
    <scope>NUCLEOTIDE SEQUENCE [LARGE SCALE GENOMIC DNA]</scope>
    <source>
        <strain evidence="1">Col 31</strain>
    </source>
</reference>
<dbReference type="AlphaFoldDB" id="A0AAI9V445"/>
<dbReference type="Proteomes" id="UP001239795">
    <property type="component" value="Unassembled WGS sequence"/>
</dbReference>
<evidence type="ECO:0000313" key="2">
    <source>
        <dbReference type="Proteomes" id="UP001239795"/>
    </source>
</evidence>